<reference evidence="1" key="1">
    <citation type="submission" date="2021-02" db="EMBL/GenBank/DDBJ databases">
        <title>Natrosporangium hydrolyticum gen. nov., sp. nov, a haloalkaliphilic actinobacterium from a soda solonchak soil.</title>
        <authorList>
            <person name="Sorokin D.Y."/>
            <person name="Khijniak T.V."/>
            <person name="Zakharycheva A.P."/>
            <person name="Boueva O.V."/>
            <person name="Ariskina E.V."/>
            <person name="Hahnke R.L."/>
            <person name="Bunk B."/>
            <person name="Sproer C."/>
            <person name="Schumann P."/>
            <person name="Evtushenko L.I."/>
            <person name="Kublanov I.V."/>
        </authorList>
    </citation>
    <scope>NUCLEOTIDE SEQUENCE</scope>
    <source>
        <strain evidence="1">DSM 106523</strain>
    </source>
</reference>
<protein>
    <submittedName>
        <fullName evidence="1">Nucleotidyltransferase domain-containing protein</fullName>
    </submittedName>
</protein>
<evidence type="ECO:0000313" key="1">
    <source>
        <dbReference type="EMBL" id="QSB17398.1"/>
    </source>
</evidence>
<name>A0A895YTM5_9ACTN</name>
<dbReference type="Pfam" id="PF10127">
    <property type="entry name" value="RlaP"/>
    <property type="match status" value="1"/>
</dbReference>
<dbReference type="InterPro" id="IPR018775">
    <property type="entry name" value="RlaP"/>
</dbReference>
<keyword evidence="2" id="KW-1185">Reference proteome</keyword>
<evidence type="ECO:0000313" key="2">
    <source>
        <dbReference type="Proteomes" id="UP000662857"/>
    </source>
</evidence>
<organism evidence="1 2">
    <name type="scientific">Natronosporangium hydrolyticum</name>
    <dbReference type="NCBI Taxonomy" id="2811111"/>
    <lineage>
        <taxon>Bacteria</taxon>
        <taxon>Bacillati</taxon>
        <taxon>Actinomycetota</taxon>
        <taxon>Actinomycetes</taxon>
        <taxon>Micromonosporales</taxon>
        <taxon>Micromonosporaceae</taxon>
        <taxon>Natronosporangium</taxon>
    </lineage>
</organism>
<sequence length="200" mass="22579">MRKYLRLAAKGNPTVLLLLYAPPESVLVCQPLGRQLRELAPALLSRRAVHRFVGYLGSQRQRLLGQGKQGRVPNRPELVARYGYDVKYASHALRLAYQGLEIVRDGRLTLPMPERERERVLRVKRGDVPVMTDVLEEIDAVQREIETRLADGRTPLPAQPDWAAVSAWSVDAHRHHWGWAASPPASLGLPDQTFQSRQKG</sequence>
<proteinExistence type="predicted"/>
<dbReference type="Proteomes" id="UP000662857">
    <property type="component" value="Chromosome"/>
</dbReference>
<gene>
    <name evidence="1" type="ORF">JQS43_17525</name>
</gene>
<dbReference type="EMBL" id="CP070499">
    <property type="protein sequence ID" value="QSB17398.1"/>
    <property type="molecule type" value="Genomic_DNA"/>
</dbReference>
<dbReference type="KEGG" id="nhy:JQS43_17525"/>
<dbReference type="AlphaFoldDB" id="A0A895YTM5"/>
<accession>A0A895YTM5</accession>